<feature type="domain" description="F-box" evidence="1">
    <location>
        <begin position="41"/>
        <end position="87"/>
    </location>
</feature>
<dbReference type="Gene3D" id="1.20.1280.50">
    <property type="match status" value="1"/>
</dbReference>
<dbReference type="OrthoDB" id="444532at2759"/>
<organism evidence="3">
    <name type="scientific">Perkinsus marinus (strain ATCC 50983 / TXsc)</name>
    <dbReference type="NCBI Taxonomy" id="423536"/>
    <lineage>
        <taxon>Eukaryota</taxon>
        <taxon>Sar</taxon>
        <taxon>Alveolata</taxon>
        <taxon>Perkinsozoa</taxon>
        <taxon>Perkinsea</taxon>
        <taxon>Perkinsida</taxon>
        <taxon>Perkinsidae</taxon>
        <taxon>Perkinsus</taxon>
    </lineage>
</organism>
<proteinExistence type="predicted"/>
<gene>
    <name evidence="2" type="ORF">Pmar_PMAR002711</name>
</gene>
<sequence length="355" mass="39403">MALLLPPPPTATAATAAVLMPVCCELIGAAKSAVEMGRIADWSLLDLPEGVLINVLGVLSANDLAKFEATCKEARRKCRSLNIWRELGSRVFGGQLQSGESFQGGQLGSTGKRINMDWKSRYKLFHACSRTFRDTDRSAMTFVDEKDYVAYLSARIEVEHLKRCGGSGIYLEFHVQKNADNLSLACVDFDAGGKSSVTFSPDTGAVIKESKIQENPRKIQGFYRQPMAQIQQLQPKSSSLVLSRFEGLMGMLLDNNGLTFYRRLAGLPWECTGVVTDLSWVQGDYVTPCIAFRDNGIYHVVIRRLGAYSPPKAPETCLLEPPRMRGDGWRPLDWEPSDDWEYLSEASDDGEDEEV</sequence>
<protein>
    <recommendedName>
        <fullName evidence="1">F-box domain-containing protein</fullName>
    </recommendedName>
</protein>
<dbReference type="AlphaFoldDB" id="C5L4K4"/>
<name>C5L4K4_PERM5</name>
<dbReference type="OMA" id="HEMDEKA"/>
<accession>C5L4K4</accession>
<evidence type="ECO:0000259" key="1">
    <source>
        <dbReference type="PROSITE" id="PS50181"/>
    </source>
</evidence>
<evidence type="ECO:0000313" key="3">
    <source>
        <dbReference type="Proteomes" id="UP000007800"/>
    </source>
</evidence>
<dbReference type="SUPFAM" id="SSF81383">
    <property type="entry name" value="F-box domain"/>
    <property type="match status" value="1"/>
</dbReference>
<dbReference type="InParanoid" id="C5L4K4"/>
<reference evidence="2 3" key="1">
    <citation type="submission" date="2008-07" db="EMBL/GenBank/DDBJ databases">
        <authorList>
            <person name="El-Sayed N."/>
            <person name="Caler E."/>
            <person name="Inman J."/>
            <person name="Amedeo P."/>
            <person name="Hass B."/>
            <person name="Wortman J."/>
        </authorList>
    </citation>
    <scope>NUCLEOTIDE SEQUENCE [LARGE SCALE GENOMIC DNA]</scope>
    <source>
        <strain evidence="3">ATCC 50983 / TXsc</strain>
    </source>
</reference>
<dbReference type="PROSITE" id="PS50181">
    <property type="entry name" value="FBOX"/>
    <property type="match status" value="1"/>
</dbReference>
<dbReference type="GeneID" id="9064556"/>
<dbReference type="RefSeq" id="XP_002776519.1">
    <property type="nucleotide sequence ID" value="XM_002776473.1"/>
</dbReference>
<dbReference type="Pfam" id="PF00646">
    <property type="entry name" value="F-box"/>
    <property type="match status" value="1"/>
</dbReference>
<keyword evidence="3" id="KW-1185">Reference proteome</keyword>
<dbReference type="Proteomes" id="UP000007800">
    <property type="component" value="Unassembled WGS sequence"/>
</dbReference>
<evidence type="ECO:0000313" key="2">
    <source>
        <dbReference type="EMBL" id="EER08335.1"/>
    </source>
</evidence>
<dbReference type="EMBL" id="GG679091">
    <property type="protein sequence ID" value="EER08335.1"/>
    <property type="molecule type" value="Genomic_DNA"/>
</dbReference>
<dbReference type="InterPro" id="IPR001810">
    <property type="entry name" value="F-box_dom"/>
</dbReference>
<dbReference type="InterPro" id="IPR036047">
    <property type="entry name" value="F-box-like_dom_sf"/>
</dbReference>